<dbReference type="OrthoDB" id="6780719at2759"/>
<gene>
    <name evidence="2" type="ORF">AFUS01_LOCUS1536</name>
</gene>
<proteinExistence type="predicted"/>
<evidence type="ECO:0000313" key="2">
    <source>
        <dbReference type="EMBL" id="CAG7663857.1"/>
    </source>
</evidence>
<dbReference type="InterPro" id="IPR026082">
    <property type="entry name" value="ABCA"/>
</dbReference>
<dbReference type="GO" id="GO:0140359">
    <property type="term" value="F:ABC-type transporter activity"/>
    <property type="evidence" value="ECO:0007669"/>
    <property type="project" value="InterPro"/>
</dbReference>
<comment type="caution">
    <text evidence="2">The sequence shown here is derived from an EMBL/GenBank/DDBJ whole genome shotgun (WGS) entry which is preliminary data.</text>
</comment>
<accession>A0A8J2NRD3</accession>
<keyword evidence="3" id="KW-1185">Reference proteome</keyword>
<dbReference type="GO" id="GO:0005524">
    <property type="term" value="F:ATP binding"/>
    <property type="evidence" value="ECO:0007669"/>
    <property type="project" value="InterPro"/>
</dbReference>
<feature type="domain" description="ATPase AAA-type core" evidence="1">
    <location>
        <begin position="11"/>
        <end position="71"/>
    </location>
</feature>
<dbReference type="PANTHER" id="PTHR19229">
    <property type="entry name" value="ATP-BINDING CASSETTE TRANSPORTER SUBFAMILY A ABCA"/>
    <property type="match status" value="1"/>
</dbReference>
<dbReference type="GO" id="GO:0005319">
    <property type="term" value="F:lipid transporter activity"/>
    <property type="evidence" value="ECO:0007669"/>
    <property type="project" value="TreeGrafter"/>
</dbReference>
<dbReference type="Proteomes" id="UP000708208">
    <property type="component" value="Unassembled WGS sequence"/>
</dbReference>
<dbReference type="GO" id="GO:0016020">
    <property type="term" value="C:membrane"/>
    <property type="evidence" value="ECO:0007669"/>
    <property type="project" value="InterPro"/>
</dbReference>
<sequence length="83" mass="9036">RHIDKKVGAYSGGNKRKLSTAVAMLGNPSVVFFDEPTTGLDPVARRHVWNAVNHLRESGTSVVITSHSMEECEALCSRLGIMV</sequence>
<dbReference type="InterPro" id="IPR003959">
    <property type="entry name" value="ATPase_AAA_core"/>
</dbReference>
<feature type="non-terminal residue" evidence="2">
    <location>
        <position position="83"/>
    </location>
</feature>
<evidence type="ECO:0000259" key="1">
    <source>
        <dbReference type="Pfam" id="PF13304"/>
    </source>
</evidence>
<dbReference type="EMBL" id="CAJVCH010008551">
    <property type="protein sequence ID" value="CAG7663857.1"/>
    <property type="molecule type" value="Genomic_DNA"/>
</dbReference>
<dbReference type="AlphaFoldDB" id="A0A8J2NRD3"/>
<protein>
    <recommendedName>
        <fullName evidence="1">ATPase AAA-type core domain-containing protein</fullName>
    </recommendedName>
</protein>
<name>A0A8J2NRD3_9HEXA</name>
<dbReference type="PANTHER" id="PTHR19229:SF250">
    <property type="entry name" value="ABC TRANSPORTER DOMAIN-CONTAINING PROTEIN-RELATED"/>
    <property type="match status" value="1"/>
</dbReference>
<evidence type="ECO:0000313" key="3">
    <source>
        <dbReference type="Proteomes" id="UP000708208"/>
    </source>
</evidence>
<dbReference type="GO" id="GO:0016887">
    <property type="term" value="F:ATP hydrolysis activity"/>
    <property type="evidence" value="ECO:0007669"/>
    <property type="project" value="InterPro"/>
</dbReference>
<feature type="non-terminal residue" evidence="2">
    <location>
        <position position="1"/>
    </location>
</feature>
<dbReference type="Pfam" id="PF13304">
    <property type="entry name" value="AAA_21"/>
    <property type="match status" value="1"/>
</dbReference>
<organism evidence="2 3">
    <name type="scientific">Allacma fusca</name>
    <dbReference type="NCBI Taxonomy" id="39272"/>
    <lineage>
        <taxon>Eukaryota</taxon>
        <taxon>Metazoa</taxon>
        <taxon>Ecdysozoa</taxon>
        <taxon>Arthropoda</taxon>
        <taxon>Hexapoda</taxon>
        <taxon>Collembola</taxon>
        <taxon>Symphypleona</taxon>
        <taxon>Sminthuridae</taxon>
        <taxon>Allacma</taxon>
    </lineage>
</organism>
<reference evidence="2" key="1">
    <citation type="submission" date="2021-06" db="EMBL/GenBank/DDBJ databases">
        <authorList>
            <person name="Hodson N. C."/>
            <person name="Mongue J. A."/>
            <person name="Jaron S. K."/>
        </authorList>
    </citation>
    <scope>NUCLEOTIDE SEQUENCE</scope>
</reference>